<feature type="compositionally biased region" description="Low complexity" evidence="2">
    <location>
        <begin position="1"/>
        <end position="12"/>
    </location>
</feature>
<dbReference type="Proteomes" id="UP000273158">
    <property type="component" value="Unassembled WGS sequence"/>
</dbReference>
<feature type="compositionally biased region" description="Pro residues" evidence="2">
    <location>
        <begin position="81"/>
        <end position="101"/>
    </location>
</feature>
<gene>
    <name evidence="3" type="ORF">C7474_1308</name>
</gene>
<feature type="coiled-coil region" evidence="1">
    <location>
        <begin position="200"/>
        <end position="227"/>
    </location>
</feature>
<reference evidence="3 4" key="1">
    <citation type="journal article" date="2015" name="Stand. Genomic Sci.">
        <title>Genomic Encyclopedia of Bacterial and Archaeal Type Strains, Phase III: the genomes of soil and plant-associated and newly described type strains.</title>
        <authorList>
            <person name="Whitman W.B."/>
            <person name="Woyke T."/>
            <person name="Klenk H.P."/>
            <person name="Zhou Y."/>
            <person name="Lilburn T.G."/>
            <person name="Beck B.J."/>
            <person name="De Vos P."/>
            <person name="Vandamme P."/>
            <person name="Eisen J.A."/>
            <person name="Garrity G."/>
            <person name="Hugenholtz P."/>
            <person name="Kyrpides N.C."/>
        </authorList>
    </citation>
    <scope>NUCLEOTIDE SEQUENCE [LARGE SCALE GENOMIC DNA]</scope>
    <source>
        <strain evidence="3 4">S2T63</strain>
    </source>
</reference>
<proteinExistence type="predicted"/>
<evidence type="ECO:0000256" key="2">
    <source>
        <dbReference type="SAM" id="MobiDB-lite"/>
    </source>
</evidence>
<evidence type="ECO:0000313" key="4">
    <source>
        <dbReference type="Proteomes" id="UP000273158"/>
    </source>
</evidence>
<evidence type="ECO:0000313" key="3">
    <source>
        <dbReference type="EMBL" id="RLK49173.1"/>
    </source>
</evidence>
<dbReference type="InterPro" id="IPR007139">
    <property type="entry name" value="DUF349"/>
</dbReference>
<dbReference type="AlphaFoldDB" id="A0A498C1M2"/>
<feature type="compositionally biased region" description="Low complexity" evidence="2">
    <location>
        <begin position="34"/>
        <end position="49"/>
    </location>
</feature>
<keyword evidence="1" id="KW-0175">Coiled coil</keyword>
<feature type="region of interest" description="Disordered" evidence="2">
    <location>
        <begin position="1"/>
        <end position="140"/>
    </location>
</feature>
<feature type="compositionally biased region" description="Low complexity" evidence="2">
    <location>
        <begin position="57"/>
        <end position="80"/>
    </location>
</feature>
<keyword evidence="4" id="KW-1185">Reference proteome</keyword>
<protein>
    <submittedName>
        <fullName evidence="3">Uncharacterized protein DUF349</fullName>
    </submittedName>
</protein>
<sequence length="520" mass="55712">MTSDPTATTPDEPTADDNVESVAVEEPATELPDADSASSTVDADATDAVATDDDAAPADAADAPATSVDADADAPAAATPVPAPRPAPTPGRFPVPTPPARRPATPRPSAAAPAEPWGRVDDEGTVSVREGDDWRVVGQYPDGSPAEALAYFERKYADLAGEVTLLEVRQRGGGASVADLRATLATVRERVTGAAAVGDLTALTARLDALEGTLSEASAEEAEAAREAREQAVAARTALVEKIEALAARDPKSIQWKQTTADVNDLFAQWQAQQSTGARLPKALGQQLWKRFRDARATLDKHRREFYSGLDEQHKSARDAKTRLVERAEALSAKGEDGIGDYRALLDQWKTAGRAGKKVDDALWARFKAAGDALYGARADREHADAEASKEKIEAKKALLVEAGRVGSEKDTAKARSLLTGIQRRWDEIGRIFPREAERALDDDLRKIEQSVKGREDADWKRNNPETKARQNDMTSQLHDAIAKLEAELDAAKATGDKSKIAKAQDALEARKGWLRALGG</sequence>
<dbReference type="Pfam" id="PF03993">
    <property type="entry name" value="DUF349"/>
    <property type="match status" value="3"/>
</dbReference>
<organism evidence="3 4">
    <name type="scientific">Microbacterium telephonicum</name>
    <dbReference type="NCBI Taxonomy" id="1714841"/>
    <lineage>
        <taxon>Bacteria</taxon>
        <taxon>Bacillati</taxon>
        <taxon>Actinomycetota</taxon>
        <taxon>Actinomycetes</taxon>
        <taxon>Micrococcales</taxon>
        <taxon>Microbacteriaceae</taxon>
        <taxon>Microbacterium</taxon>
    </lineage>
</organism>
<feature type="region of interest" description="Disordered" evidence="2">
    <location>
        <begin position="452"/>
        <end position="475"/>
    </location>
</feature>
<comment type="caution">
    <text evidence="3">The sequence shown here is derived from an EMBL/GenBank/DDBJ whole genome shotgun (WGS) entry which is preliminary data.</text>
</comment>
<accession>A0A498C1M2</accession>
<feature type="compositionally biased region" description="Low complexity" evidence="2">
    <location>
        <begin position="107"/>
        <end position="116"/>
    </location>
</feature>
<evidence type="ECO:0000256" key="1">
    <source>
        <dbReference type="SAM" id="Coils"/>
    </source>
</evidence>
<dbReference type="EMBL" id="RCDB01000002">
    <property type="protein sequence ID" value="RLK49173.1"/>
    <property type="molecule type" value="Genomic_DNA"/>
</dbReference>
<feature type="compositionally biased region" description="Basic and acidic residues" evidence="2">
    <location>
        <begin position="452"/>
        <end position="471"/>
    </location>
</feature>
<name>A0A498C1M2_9MICO</name>